<organism evidence="2 3">
    <name type="scientific">Ajellomyces capsulatus</name>
    <name type="common">Darling's disease fungus</name>
    <name type="synonym">Histoplasma capsulatum</name>
    <dbReference type="NCBI Taxonomy" id="5037"/>
    <lineage>
        <taxon>Eukaryota</taxon>
        <taxon>Fungi</taxon>
        <taxon>Dikarya</taxon>
        <taxon>Ascomycota</taxon>
        <taxon>Pezizomycotina</taxon>
        <taxon>Eurotiomycetes</taxon>
        <taxon>Eurotiomycetidae</taxon>
        <taxon>Onygenales</taxon>
        <taxon>Ajellomycetaceae</taxon>
        <taxon>Histoplasma</taxon>
    </lineage>
</organism>
<dbReference type="GO" id="GO:0043829">
    <property type="term" value="F:tRNA-specific adenosine-37 deaminase activity"/>
    <property type="evidence" value="ECO:0007669"/>
    <property type="project" value="TreeGrafter"/>
</dbReference>
<dbReference type="VEuPathDB" id="FungiDB:I7I51_01710"/>
<dbReference type="PANTHER" id="PTHR47803">
    <property type="entry name" value="TRNA-SPECIFIC ADENOSINE DEAMINASE 1"/>
    <property type="match status" value="1"/>
</dbReference>
<dbReference type="InterPro" id="IPR042935">
    <property type="entry name" value="Tad1"/>
</dbReference>
<name>A0A8A1MFG0_AJECA</name>
<dbReference type="EMBL" id="CP069114">
    <property type="protein sequence ID" value="QSS64641.1"/>
    <property type="molecule type" value="Genomic_DNA"/>
</dbReference>
<dbReference type="OrthoDB" id="10268011at2759"/>
<proteinExistence type="predicted"/>
<gene>
    <name evidence="2" type="ORF">I7I51_01710</name>
</gene>
<dbReference type="PROSITE" id="PS50141">
    <property type="entry name" value="A_DEAMIN_EDITASE"/>
    <property type="match status" value="1"/>
</dbReference>
<sequence length="136" mass="15038">MGNNSLESRIARLVHSHFDALPKRSKPTIHPDGSRQWVPLSGIVFAIGENTQDEILTCVAIATGAKCLSSSQMKQCRGMVLHDSHAEILAIRAFNHWLLEECKSLLQQRPTRPAATMARGHIESTKGCLISKHRCS</sequence>
<evidence type="ECO:0000259" key="1">
    <source>
        <dbReference type="PROSITE" id="PS50141"/>
    </source>
</evidence>
<evidence type="ECO:0000313" key="2">
    <source>
        <dbReference type="EMBL" id="QSS64641.1"/>
    </source>
</evidence>
<dbReference type="Proteomes" id="UP000663671">
    <property type="component" value="Chromosome 1"/>
</dbReference>
<accession>A0A8A1MFG0</accession>
<feature type="domain" description="A to I editase" evidence="1">
    <location>
        <begin position="60"/>
        <end position="101"/>
    </location>
</feature>
<dbReference type="Pfam" id="PF02137">
    <property type="entry name" value="A_deamin"/>
    <property type="match status" value="1"/>
</dbReference>
<protein>
    <recommendedName>
        <fullName evidence="1">A to I editase domain-containing protein</fullName>
    </recommendedName>
</protein>
<reference evidence="2" key="1">
    <citation type="submission" date="2021-01" db="EMBL/GenBank/DDBJ databases">
        <title>Chromosome-level genome assembly of a human fungal pathogen reveals clustering of transcriptionally co-regulated genes.</title>
        <authorList>
            <person name="Voorhies M."/>
            <person name="Cohen S."/>
            <person name="Shea T.P."/>
            <person name="Petrus S."/>
            <person name="Munoz J.F."/>
            <person name="Poplawski S."/>
            <person name="Goldman W.E."/>
            <person name="Michael T."/>
            <person name="Cuomo C.A."/>
            <person name="Sil A."/>
            <person name="Beyhan S."/>
        </authorList>
    </citation>
    <scope>NUCLEOTIDE SEQUENCE</scope>
    <source>
        <strain evidence="2">WU24</strain>
    </source>
</reference>
<dbReference type="GO" id="GO:0002100">
    <property type="term" value="P:tRNA wobble adenosine to inosine editing"/>
    <property type="evidence" value="ECO:0007669"/>
    <property type="project" value="InterPro"/>
</dbReference>
<dbReference type="GO" id="GO:0003723">
    <property type="term" value="F:RNA binding"/>
    <property type="evidence" value="ECO:0007669"/>
    <property type="project" value="InterPro"/>
</dbReference>
<dbReference type="InterPro" id="IPR002466">
    <property type="entry name" value="A_deamin"/>
</dbReference>
<evidence type="ECO:0000313" key="3">
    <source>
        <dbReference type="Proteomes" id="UP000663671"/>
    </source>
</evidence>
<dbReference type="PANTHER" id="PTHR47803:SF1">
    <property type="entry name" value="TRNA-SPECIFIC ADENOSINE DEAMINASE 1"/>
    <property type="match status" value="1"/>
</dbReference>
<dbReference type="AlphaFoldDB" id="A0A8A1MFG0"/>